<dbReference type="GO" id="GO:0006979">
    <property type="term" value="P:response to oxidative stress"/>
    <property type="evidence" value="ECO:0007669"/>
    <property type="project" value="InterPro"/>
</dbReference>
<dbReference type="SUPFAM" id="SSF52833">
    <property type="entry name" value="Thioredoxin-like"/>
    <property type="match status" value="1"/>
</dbReference>
<dbReference type="OrthoDB" id="446890at2759"/>
<dbReference type="PROSITE" id="PS51355">
    <property type="entry name" value="GLUTATHIONE_PEROXID_3"/>
    <property type="match status" value="1"/>
</dbReference>
<protein>
    <recommendedName>
        <fullName evidence="4">Glutathione peroxidase</fullName>
    </recommendedName>
</protein>
<dbReference type="AlphaFoldDB" id="A0A556TS77"/>
<dbReference type="InterPro" id="IPR000889">
    <property type="entry name" value="Glutathione_peroxidase"/>
</dbReference>
<dbReference type="GO" id="GO:0005634">
    <property type="term" value="C:nucleus"/>
    <property type="evidence" value="ECO:0007669"/>
    <property type="project" value="TreeGrafter"/>
</dbReference>
<dbReference type="InterPro" id="IPR029760">
    <property type="entry name" value="GPX_CS"/>
</dbReference>
<organism evidence="5 6">
    <name type="scientific">Bagarius yarrelli</name>
    <name type="common">Goonch</name>
    <name type="synonym">Bagrus yarrelli</name>
    <dbReference type="NCBI Taxonomy" id="175774"/>
    <lineage>
        <taxon>Eukaryota</taxon>
        <taxon>Metazoa</taxon>
        <taxon>Chordata</taxon>
        <taxon>Craniata</taxon>
        <taxon>Vertebrata</taxon>
        <taxon>Euteleostomi</taxon>
        <taxon>Actinopterygii</taxon>
        <taxon>Neopterygii</taxon>
        <taxon>Teleostei</taxon>
        <taxon>Ostariophysi</taxon>
        <taxon>Siluriformes</taxon>
        <taxon>Sisoridae</taxon>
        <taxon>Sisorinae</taxon>
        <taxon>Bagarius</taxon>
    </lineage>
</organism>
<dbReference type="GO" id="GO:0004602">
    <property type="term" value="F:glutathione peroxidase activity"/>
    <property type="evidence" value="ECO:0007669"/>
    <property type="project" value="TreeGrafter"/>
</dbReference>
<evidence type="ECO:0000256" key="2">
    <source>
        <dbReference type="ARBA" id="ARBA00022559"/>
    </source>
</evidence>
<gene>
    <name evidence="5" type="ORF">Baya_3253</name>
</gene>
<dbReference type="Gene3D" id="3.40.30.10">
    <property type="entry name" value="Glutaredoxin"/>
    <property type="match status" value="1"/>
</dbReference>
<evidence type="ECO:0000256" key="3">
    <source>
        <dbReference type="ARBA" id="ARBA00023002"/>
    </source>
</evidence>
<dbReference type="PROSITE" id="PS00763">
    <property type="entry name" value="GLUTATHIONE_PEROXID_2"/>
    <property type="match status" value="1"/>
</dbReference>
<dbReference type="Pfam" id="PF00255">
    <property type="entry name" value="GSHPx"/>
    <property type="match status" value="1"/>
</dbReference>
<keyword evidence="6" id="KW-1185">Reference proteome</keyword>
<keyword evidence="3 4" id="KW-0560">Oxidoreductase</keyword>
<dbReference type="Proteomes" id="UP000319801">
    <property type="component" value="Unassembled WGS sequence"/>
</dbReference>
<dbReference type="GO" id="GO:0005739">
    <property type="term" value="C:mitochondrion"/>
    <property type="evidence" value="ECO:0007669"/>
    <property type="project" value="TreeGrafter"/>
</dbReference>
<dbReference type="GO" id="GO:0047066">
    <property type="term" value="F:phospholipid-hydroperoxide glutathione peroxidase activity"/>
    <property type="evidence" value="ECO:0007669"/>
    <property type="project" value="TreeGrafter"/>
</dbReference>
<dbReference type="PANTHER" id="PTHR11592">
    <property type="entry name" value="GLUTATHIONE PEROXIDASE"/>
    <property type="match status" value="1"/>
</dbReference>
<comment type="caution">
    <text evidence="5">The sequence shown here is derived from an EMBL/GenBank/DDBJ whole genome shotgun (WGS) entry which is preliminary data.</text>
</comment>
<evidence type="ECO:0000256" key="1">
    <source>
        <dbReference type="ARBA" id="ARBA00006926"/>
    </source>
</evidence>
<comment type="similarity">
    <text evidence="1 4">Belongs to the glutathione peroxidase family.</text>
</comment>
<dbReference type="EMBL" id="VCAZ01000015">
    <property type="protein sequence ID" value="TSK53693.1"/>
    <property type="molecule type" value="Genomic_DNA"/>
</dbReference>
<evidence type="ECO:0000256" key="4">
    <source>
        <dbReference type="RuleBase" id="RU000499"/>
    </source>
</evidence>
<dbReference type="PRINTS" id="PR01011">
    <property type="entry name" value="GLUTPROXDASE"/>
</dbReference>
<dbReference type="PANTHER" id="PTHR11592:SF130">
    <property type="entry name" value="GLUTATHIONE PEROXIDASE"/>
    <property type="match status" value="1"/>
</dbReference>
<proteinExistence type="inferred from homology"/>
<dbReference type="InterPro" id="IPR036249">
    <property type="entry name" value="Thioredoxin-like_sf"/>
</dbReference>
<keyword evidence="2 4" id="KW-0575">Peroxidase</keyword>
<accession>A0A556TS77</accession>
<name>A0A556TS77_BAGYA</name>
<evidence type="ECO:0000313" key="6">
    <source>
        <dbReference type="Proteomes" id="UP000319801"/>
    </source>
</evidence>
<reference evidence="5 6" key="1">
    <citation type="journal article" date="2019" name="Genome Biol. Evol.">
        <title>Whole-Genome Sequencing of the Giant Devil Catfish, Bagarius yarrelli.</title>
        <authorList>
            <person name="Jiang W."/>
            <person name="Lv Y."/>
            <person name="Cheng L."/>
            <person name="Yang K."/>
            <person name="Chao B."/>
            <person name="Wang X."/>
            <person name="Li Y."/>
            <person name="Pan X."/>
            <person name="You X."/>
            <person name="Zhang Y."/>
            <person name="Yang J."/>
            <person name="Li J."/>
            <person name="Zhang X."/>
            <person name="Liu S."/>
            <person name="Sun C."/>
            <person name="Yang J."/>
            <person name="Shi Q."/>
        </authorList>
    </citation>
    <scope>NUCLEOTIDE SEQUENCE [LARGE SCALE GENOMIC DNA]</scope>
    <source>
        <strain evidence="5">JWS20170419001</strain>
        <tissue evidence="5">Muscle</tissue>
    </source>
</reference>
<evidence type="ECO:0000313" key="5">
    <source>
        <dbReference type="EMBL" id="TSK53693.1"/>
    </source>
</evidence>
<sequence>MHAKYAETGLSILAFPCNQFANQEPGTHEQIKQYAKSYSAQFDMFSKIKVNGPQAHPLWKWLKSQPNGQGILGNSIKWNFTKGKILKVLHGNAEERSRSCSHTRIVSLCARVANGYNPVDCRTAGQRH</sequence>